<dbReference type="PANTHER" id="PTHR30069:SF29">
    <property type="entry name" value="HEMOGLOBIN AND HEMOGLOBIN-HAPTOGLOBIN-BINDING PROTEIN 1-RELATED"/>
    <property type="match status" value="1"/>
</dbReference>
<keyword evidence="3 10" id="KW-1134">Transmembrane beta strand</keyword>
<keyword evidence="4 10" id="KW-0812">Transmembrane</keyword>
<sequence length="737" mass="83157">MKKFLWVIGCVLMLWGIPLFGQQSVAPEIPESAVRMTKVSGQVVDENTGDGIPLATISVTGLGWGTVCDMKGYFKVEVPVNQPAELTVRSVGYETKTLVLESDVTGNLVVRLKKSLLNLDEVTVTGTRTEKTVAETPVMTRIVPSEVLQRNDFESMIDVLEYNIPGLRFNTDPRGNNIQVQGLENSYILILVDGERLSTTPGGPIDFDRLTTANIKKIEVLKGAASALYGSSAMGMVINIITDIPKRPLEGWAKVRYGKYNDLQLDAGVGMKYKGFYAQTLFNRTSSDGYDLTPETPESFTENPSHHMAIEEKLGWNNQYSRITVKGSLYWGEVENPWESTAPTHYRSLTKTLQVNAEHAFNDRYKLYGTYAGDFYTRKTVYDFLYLPDSTNAWSHEQTIRLVDEFKPWDNLVIVKGFEWNGTKNYNKMQYGKEKTIRDMDDANLFAQADWMITDRLEVIGGFRYTHNSEFGSAFTPKINLMYSPGNFKIRAGYSRGFKTPGLTELYSDFNMGSVSHNIGNPDLKAEHSDYFSVSGEYTWQGRLMLTAELYQNTVDNKINSYNVDIEDPKPGELGTELRYENVKGVRIRGAEATATYYPVSALLLRTSYAFCDALNKETGLQLSGNSKHAMNWSASLHGKLLKHEGAVTLSGRWDSKRISKSRRTETDDSGQEVEVITTRTKPGYTMWKLTAQYTPWTWKYMRLSVTGGVDNLFDFVDTSIIYDPGRRFFGSLILRF</sequence>
<dbReference type="InterPro" id="IPR008969">
    <property type="entry name" value="CarboxyPept-like_regulatory"/>
</dbReference>
<feature type="domain" description="TonB-dependent receptor-like beta-barrel" evidence="12">
    <location>
        <begin position="329"/>
        <end position="713"/>
    </location>
</feature>
<dbReference type="Pfam" id="PF13715">
    <property type="entry name" value="CarbopepD_reg_2"/>
    <property type="match status" value="1"/>
</dbReference>
<proteinExistence type="inferred from homology"/>
<dbReference type="SUPFAM" id="SSF56935">
    <property type="entry name" value="Porins"/>
    <property type="match status" value="1"/>
</dbReference>
<gene>
    <name evidence="14" type="ORF">L0P03_19750</name>
</gene>
<keyword evidence="5" id="KW-0732">Signal</keyword>
<dbReference type="InterPro" id="IPR037066">
    <property type="entry name" value="Plug_dom_sf"/>
</dbReference>
<dbReference type="Gene3D" id="2.40.170.20">
    <property type="entry name" value="TonB-dependent receptor, beta-barrel domain"/>
    <property type="match status" value="1"/>
</dbReference>
<evidence type="ECO:0000313" key="15">
    <source>
        <dbReference type="Proteomes" id="UP001199750"/>
    </source>
</evidence>
<dbReference type="Gene3D" id="2.170.130.10">
    <property type="entry name" value="TonB-dependent receptor, plug domain"/>
    <property type="match status" value="1"/>
</dbReference>
<evidence type="ECO:0000256" key="1">
    <source>
        <dbReference type="ARBA" id="ARBA00004571"/>
    </source>
</evidence>
<reference evidence="14" key="1">
    <citation type="submission" date="2022-01" db="EMBL/GenBank/DDBJ databases">
        <title>Collection of gut derived symbiotic bacterial strains cultured from healthy donors.</title>
        <authorList>
            <person name="Lin H."/>
            <person name="Kohout C."/>
            <person name="Waligurski E."/>
            <person name="Pamer E.G."/>
        </authorList>
    </citation>
    <scope>NUCLEOTIDE SEQUENCE</scope>
    <source>
        <strain evidence="14">DFI.1.149</strain>
    </source>
</reference>
<dbReference type="InterPro" id="IPR036942">
    <property type="entry name" value="Beta-barrel_TonB_sf"/>
</dbReference>
<dbReference type="Proteomes" id="UP001199750">
    <property type="component" value="Unassembled WGS sequence"/>
</dbReference>
<evidence type="ECO:0000256" key="6">
    <source>
        <dbReference type="ARBA" id="ARBA00023077"/>
    </source>
</evidence>
<evidence type="ECO:0000256" key="2">
    <source>
        <dbReference type="ARBA" id="ARBA00022448"/>
    </source>
</evidence>
<dbReference type="PROSITE" id="PS52016">
    <property type="entry name" value="TONB_DEPENDENT_REC_3"/>
    <property type="match status" value="1"/>
</dbReference>
<feature type="domain" description="TonB-dependent receptor plug" evidence="13">
    <location>
        <begin position="133"/>
        <end position="236"/>
    </location>
</feature>
<dbReference type="RefSeq" id="WP_172719984.1">
    <property type="nucleotide sequence ID" value="NZ_JAHOOV010000042.1"/>
</dbReference>
<dbReference type="AlphaFoldDB" id="A0AAW5CB30"/>
<name>A0AAW5CB30_9BACT</name>
<dbReference type="PANTHER" id="PTHR30069">
    <property type="entry name" value="TONB-DEPENDENT OUTER MEMBRANE RECEPTOR"/>
    <property type="match status" value="1"/>
</dbReference>
<evidence type="ECO:0000259" key="13">
    <source>
        <dbReference type="Pfam" id="PF07715"/>
    </source>
</evidence>
<keyword evidence="8 14" id="KW-0675">Receptor</keyword>
<evidence type="ECO:0000256" key="11">
    <source>
        <dbReference type="RuleBase" id="RU003357"/>
    </source>
</evidence>
<evidence type="ECO:0000256" key="10">
    <source>
        <dbReference type="PROSITE-ProRule" id="PRU01360"/>
    </source>
</evidence>
<evidence type="ECO:0000256" key="8">
    <source>
        <dbReference type="ARBA" id="ARBA00023170"/>
    </source>
</evidence>
<dbReference type="GO" id="GO:0015344">
    <property type="term" value="F:siderophore uptake transmembrane transporter activity"/>
    <property type="evidence" value="ECO:0007669"/>
    <property type="project" value="TreeGrafter"/>
</dbReference>
<dbReference type="Gene3D" id="2.60.40.1120">
    <property type="entry name" value="Carboxypeptidase-like, regulatory domain"/>
    <property type="match status" value="1"/>
</dbReference>
<evidence type="ECO:0000256" key="4">
    <source>
        <dbReference type="ARBA" id="ARBA00022692"/>
    </source>
</evidence>
<evidence type="ECO:0000259" key="12">
    <source>
        <dbReference type="Pfam" id="PF00593"/>
    </source>
</evidence>
<accession>A0AAW5CB30</accession>
<dbReference type="Pfam" id="PF07715">
    <property type="entry name" value="Plug"/>
    <property type="match status" value="1"/>
</dbReference>
<dbReference type="GO" id="GO:0044718">
    <property type="term" value="P:siderophore transmembrane transport"/>
    <property type="evidence" value="ECO:0007669"/>
    <property type="project" value="TreeGrafter"/>
</dbReference>
<keyword evidence="6 11" id="KW-0798">TonB box</keyword>
<evidence type="ECO:0000256" key="5">
    <source>
        <dbReference type="ARBA" id="ARBA00022729"/>
    </source>
</evidence>
<keyword evidence="9 10" id="KW-0998">Cell outer membrane</keyword>
<dbReference type="InterPro" id="IPR039426">
    <property type="entry name" value="TonB-dep_rcpt-like"/>
</dbReference>
<dbReference type="InterPro" id="IPR012910">
    <property type="entry name" value="Plug_dom"/>
</dbReference>
<keyword evidence="2 10" id="KW-0813">Transport</keyword>
<evidence type="ECO:0000256" key="9">
    <source>
        <dbReference type="ARBA" id="ARBA00023237"/>
    </source>
</evidence>
<dbReference type="GO" id="GO:0009279">
    <property type="term" value="C:cell outer membrane"/>
    <property type="evidence" value="ECO:0007669"/>
    <property type="project" value="UniProtKB-SubCell"/>
</dbReference>
<dbReference type="Pfam" id="PF00593">
    <property type="entry name" value="TonB_dep_Rec_b-barrel"/>
    <property type="match status" value="1"/>
</dbReference>
<comment type="subcellular location">
    <subcellularLocation>
        <location evidence="1 10">Cell outer membrane</location>
        <topology evidence="1 10">Multi-pass membrane protein</topology>
    </subcellularLocation>
</comment>
<evidence type="ECO:0000256" key="3">
    <source>
        <dbReference type="ARBA" id="ARBA00022452"/>
    </source>
</evidence>
<evidence type="ECO:0000256" key="7">
    <source>
        <dbReference type="ARBA" id="ARBA00023136"/>
    </source>
</evidence>
<comment type="similarity">
    <text evidence="10 11">Belongs to the TonB-dependent receptor family.</text>
</comment>
<dbReference type="EMBL" id="JAKNDN010000055">
    <property type="protein sequence ID" value="MCG4962054.1"/>
    <property type="molecule type" value="Genomic_DNA"/>
</dbReference>
<keyword evidence="7 10" id="KW-0472">Membrane</keyword>
<dbReference type="SUPFAM" id="SSF49464">
    <property type="entry name" value="Carboxypeptidase regulatory domain-like"/>
    <property type="match status" value="1"/>
</dbReference>
<comment type="caution">
    <text evidence="14">The sequence shown here is derived from an EMBL/GenBank/DDBJ whole genome shotgun (WGS) entry which is preliminary data.</text>
</comment>
<organism evidence="14 15">
    <name type="scientific">Odoribacter splanchnicus</name>
    <dbReference type="NCBI Taxonomy" id="28118"/>
    <lineage>
        <taxon>Bacteria</taxon>
        <taxon>Pseudomonadati</taxon>
        <taxon>Bacteroidota</taxon>
        <taxon>Bacteroidia</taxon>
        <taxon>Bacteroidales</taxon>
        <taxon>Odoribacteraceae</taxon>
        <taxon>Odoribacter</taxon>
    </lineage>
</organism>
<evidence type="ECO:0000313" key="14">
    <source>
        <dbReference type="EMBL" id="MCG4962054.1"/>
    </source>
</evidence>
<dbReference type="CDD" id="cd01347">
    <property type="entry name" value="ligand_gated_channel"/>
    <property type="match status" value="1"/>
</dbReference>
<protein>
    <submittedName>
        <fullName evidence="14">TonB-dependent receptor</fullName>
    </submittedName>
</protein>
<dbReference type="InterPro" id="IPR000531">
    <property type="entry name" value="Beta-barrel_TonB"/>
</dbReference>